<protein>
    <submittedName>
        <fullName evidence="1">Uncharacterized protein</fullName>
    </submittedName>
</protein>
<dbReference type="AlphaFoldDB" id="A0A0A8ZXE5"/>
<organism evidence="1">
    <name type="scientific">Arundo donax</name>
    <name type="common">Giant reed</name>
    <name type="synonym">Donax arundinaceus</name>
    <dbReference type="NCBI Taxonomy" id="35708"/>
    <lineage>
        <taxon>Eukaryota</taxon>
        <taxon>Viridiplantae</taxon>
        <taxon>Streptophyta</taxon>
        <taxon>Embryophyta</taxon>
        <taxon>Tracheophyta</taxon>
        <taxon>Spermatophyta</taxon>
        <taxon>Magnoliopsida</taxon>
        <taxon>Liliopsida</taxon>
        <taxon>Poales</taxon>
        <taxon>Poaceae</taxon>
        <taxon>PACMAD clade</taxon>
        <taxon>Arundinoideae</taxon>
        <taxon>Arundineae</taxon>
        <taxon>Arundo</taxon>
    </lineage>
</organism>
<sequence>MHSWYYILFNHLLIGYAFISNEYIEESGHVLICIVFSFSLYAQSLLSDSLCSLLLLEL</sequence>
<accession>A0A0A8ZXE5</accession>
<reference evidence="1" key="1">
    <citation type="submission" date="2014-09" db="EMBL/GenBank/DDBJ databases">
        <authorList>
            <person name="Magalhaes I.L.F."/>
            <person name="Oliveira U."/>
            <person name="Santos F.R."/>
            <person name="Vidigal T.H.D.A."/>
            <person name="Brescovit A.D."/>
            <person name="Santos A.J."/>
        </authorList>
    </citation>
    <scope>NUCLEOTIDE SEQUENCE</scope>
    <source>
        <tissue evidence="1">Shoot tissue taken approximately 20 cm above the soil surface</tissue>
    </source>
</reference>
<proteinExistence type="predicted"/>
<evidence type="ECO:0000313" key="1">
    <source>
        <dbReference type="EMBL" id="JAD41435.1"/>
    </source>
</evidence>
<reference evidence="1" key="2">
    <citation type="journal article" date="2015" name="Data Brief">
        <title>Shoot transcriptome of the giant reed, Arundo donax.</title>
        <authorList>
            <person name="Barrero R.A."/>
            <person name="Guerrero F.D."/>
            <person name="Moolhuijzen P."/>
            <person name="Goolsby J.A."/>
            <person name="Tidwell J."/>
            <person name="Bellgard S.E."/>
            <person name="Bellgard M.I."/>
        </authorList>
    </citation>
    <scope>NUCLEOTIDE SEQUENCE</scope>
    <source>
        <tissue evidence="1">Shoot tissue taken approximately 20 cm above the soil surface</tissue>
    </source>
</reference>
<dbReference type="EMBL" id="GBRH01256460">
    <property type="protein sequence ID" value="JAD41435.1"/>
    <property type="molecule type" value="Transcribed_RNA"/>
</dbReference>
<name>A0A0A8ZXE5_ARUDO</name>